<feature type="coiled-coil region" evidence="5">
    <location>
        <begin position="59"/>
        <end position="86"/>
    </location>
</feature>
<keyword evidence="9" id="KW-1185">Reference proteome</keyword>
<dbReference type="AlphaFoldDB" id="A0A8J7WMD3"/>
<dbReference type="RefSeq" id="WP_211467153.1">
    <property type="nucleotide sequence ID" value="NZ_JAGSXH010000027.1"/>
</dbReference>
<dbReference type="InterPro" id="IPR000064">
    <property type="entry name" value="NLP_P60_dom"/>
</dbReference>
<feature type="coiled-coil region" evidence="5">
    <location>
        <begin position="157"/>
        <end position="202"/>
    </location>
</feature>
<dbReference type="Gene3D" id="6.10.250.3150">
    <property type="match status" value="1"/>
</dbReference>
<protein>
    <submittedName>
        <fullName evidence="8">C40 family peptidase</fullName>
    </submittedName>
</protein>
<dbReference type="Gene3D" id="3.90.1720.10">
    <property type="entry name" value="endopeptidase domain like (from Nostoc punctiforme)"/>
    <property type="match status" value="1"/>
</dbReference>
<dbReference type="InterPro" id="IPR051794">
    <property type="entry name" value="PG_Endopeptidase_C40"/>
</dbReference>
<evidence type="ECO:0000256" key="5">
    <source>
        <dbReference type="SAM" id="Coils"/>
    </source>
</evidence>
<accession>A0A8J7WMD3</accession>
<dbReference type="EMBL" id="JAGSXH010000027">
    <property type="protein sequence ID" value="MBS2963440.1"/>
    <property type="molecule type" value="Genomic_DNA"/>
</dbReference>
<dbReference type="GO" id="GO:0008234">
    <property type="term" value="F:cysteine-type peptidase activity"/>
    <property type="evidence" value="ECO:0007669"/>
    <property type="project" value="UniProtKB-KW"/>
</dbReference>
<evidence type="ECO:0000313" key="9">
    <source>
        <dbReference type="Proteomes" id="UP000677913"/>
    </source>
</evidence>
<organism evidence="8 9">
    <name type="scientific">Actinocrinis puniceicyclus</name>
    <dbReference type="NCBI Taxonomy" id="977794"/>
    <lineage>
        <taxon>Bacteria</taxon>
        <taxon>Bacillati</taxon>
        <taxon>Actinomycetota</taxon>
        <taxon>Actinomycetes</taxon>
        <taxon>Catenulisporales</taxon>
        <taxon>Actinospicaceae</taxon>
        <taxon>Actinocrinis</taxon>
    </lineage>
</organism>
<evidence type="ECO:0000259" key="7">
    <source>
        <dbReference type="PROSITE" id="PS51935"/>
    </source>
</evidence>
<dbReference type="Pfam" id="PF00877">
    <property type="entry name" value="NLPC_P60"/>
    <property type="match status" value="1"/>
</dbReference>
<comment type="caution">
    <text evidence="8">The sequence shown here is derived from an EMBL/GenBank/DDBJ whole genome shotgun (WGS) entry which is preliminary data.</text>
</comment>
<dbReference type="SUPFAM" id="SSF54001">
    <property type="entry name" value="Cysteine proteinases"/>
    <property type="match status" value="1"/>
</dbReference>
<comment type="similarity">
    <text evidence="1">Belongs to the peptidase C40 family.</text>
</comment>
<feature type="chain" id="PRO_5035260000" evidence="6">
    <location>
        <begin position="30"/>
        <end position="383"/>
    </location>
</feature>
<reference evidence="8" key="1">
    <citation type="submission" date="2021-04" db="EMBL/GenBank/DDBJ databases">
        <title>Genome based classification of Actinospica acidithermotolerans sp. nov., an actinobacterium isolated from an Indonesian hot spring.</title>
        <authorList>
            <person name="Kusuma A.B."/>
            <person name="Putra K.E."/>
            <person name="Nafisah S."/>
            <person name="Loh J."/>
            <person name="Nouioui I."/>
            <person name="Goodfellow M."/>
        </authorList>
    </citation>
    <scope>NUCLEOTIDE SEQUENCE</scope>
    <source>
        <strain evidence="8">DSM 45618</strain>
    </source>
</reference>
<name>A0A8J7WMD3_9ACTN</name>
<dbReference type="PROSITE" id="PS51935">
    <property type="entry name" value="NLPC_P60"/>
    <property type="match status" value="1"/>
</dbReference>
<dbReference type="InterPro" id="IPR038765">
    <property type="entry name" value="Papain-like_cys_pep_sf"/>
</dbReference>
<evidence type="ECO:0000313" key="8">
    <source>
        <dbReference type="EMBL" id="MBS2963440.1"/>
    </source>
</evidence>
<dbReference type="PANTHER" id="PTHR47359:SF3">
    <property type="entry name" value="NLP_P60 DOMAIN-CONTAINING PROTEIN-RELATED"/>
    <property type="match status" value="1"/>
</dbReference>
<keyword evidence="3" id="KW-0378">Hydrolase</keyword>
<feature type="signal peptide" evidence="6">
    <location>
        <begin position="1"/>
        <end position="29"/>
    </location>
</feature>
<feature type="domain" description="NlpC/P60" evidence="7">
    <location>
        <begin position="267"/>
        <end position="383"/>
    </location>
</feature>
<evidence type="ECO:0000256" key="6">
    <source>
        <dbReference type="SAM" id="SignalP"/>
    </source>
</evidence>
<evidence type="ECO:0000256" key="1">
    <source>
        <dbReference type="ARBA" id="ARBA00007074"/>
    </source>
</evidence>
<dbReference type="Proteomes" id="UP000677913">
    <property type="component" value="Unassembled WGS sequence"/>
</dbReference>
<sequence length="383" mass="38968">MSSRTCLVRATGVVAATAAAAMVPTVGHADPAQPGIAGEAPGSGPDAVKAEVSLLYQQAEADTQAYDATEERIARLQAAVAESGARAAQLRGRLAAATGALGRLAAAQYRDAGMSPTMALVFFAHPDSYLAQAGANDQFAEAQHQRVVQALRDRQALDELERDSAGELADLGAAQRQLAVHRARVELELARARDRISGLDAADRSRVAALLAAGDGFGFAPAAGTGDGLGSKVGAAAPSLSSLLSAVGVPAAGAEAAAGAAAPDPDANRAITAVSAAYAELGKPYVWGATGPAEFDCSGLTQHVWAEAGVRLPRTSQEQADAGRSVPLSDIRPGDLVIYFAGHTHVGIYVGKGLVIHAPRPGSVVQFVPLNAMPVAKVVRPEG</sequence>
<dbReference type="PANTHER" id="PTHR47359">
    <property type="entry name" value="PEPTIDOGLYCAN DL-ENDOPEPTIDASE CWLO"/>
    <property type="match status" value="1"/>
</dbReference>
<proteinExistence type="inferred from homology"/>
<keyword evidence="6" id="KW-0732">Signal</keyword>
<keyword evidence="5" id="KW-0175">Coiled coil</keyword>
<keyword evidence="2" id="KW-0645">Protease</keyword>
<evidence type="ECO:0000256" key="2">
    <source>
        <dbReference type="ARBA" id="ARBA00022670"/>
    </source>
</evidence>
<evidence type="ECO:0000256" key="4">
    <source>
        <dbReference type="ARBA" id="ARBA00022807"/>
    </source>
</evidence>
<evidence type="ECO:0000256" key="3">
    <source>
        <dbReference type="ARBA" id="ARBA00022801"/>
    </source>
</evidence>
<dbReference type="GO" id="GO:0006508">
    <property type="term" value="P:proteolysis"/>
    <property type="evidence" value="ECO:0007669"/>
    <property type="project" value="UniProtKB-KW"/>
</dbReference>
<gene>
    <name evidence="8" type="ORF">KGA66_10310</name>
</gene>
<keyword evidence="4" id="KW-0788">Thiol protease</keyword>